<protein>
    <submittedName>
        <fullName evidence="2">Uncharacterized protein</fullName>
    </submittedName>
</protein>
<dbReference type="Proteomes" id="UP000475532">
    <property type="component" value="Unassembled WGS sequence"/>
</dbReference>
<dbReference type="InterPro" id="IPR046193">
    <property type="entry name" value="DUF6221"/>
</dbReference>
<dbReference type="EMBL" id="JAAGLI010000093">
    <property type="protein sequence ID" value="NEA21601.1"/>
    <property type="molecule type" value="Genomic_DNA"/>
</dbReference>
<accession>A0A6L9QAX9</accession>
<reference evidence="2 3" key="1">
    <citation type="submission" date="2020-01" db="EMBL/GenBank/DDBJ databases">
        <title>Insect and environment-associated Actinomycetes.</title>
        <authorList>
            <person name="Currrie C."/>
            <person name="Chevrette M."/>
            <person name="Carlson C."/>
            <person name="Stubbendieck R."/>
            <person name="Wendt-Pienkowski E."/>
        </authorList>
    </citation>
    <scope>NUCLEOTIDE SEQUENCE [LARGE SCALE GENOMIC DNA]</scope>
    <source>
        <strain evidence="2 3">SID10258</strain>
    </source>
</reference>
<dbReference type="Pfam" id="PF19730">
    <property type="entry name" value="DUF6221"/>
    <property type="match status" value="1"/>
</dbReference>
<sequence length="153" mass="17269">MNDLVRWLGVQLDADERRERGKYVIHGSTVIKCPQCPNFAYTVAEHSYEVTFNPCGHTMDGDEFVKTFGTPDPDEFVLADIAAKRLLIAEHGIEAPGTDYQHCRVCHDYTRHDAARAPCRTLRLLALPYAGRAGYDERWRPVPGARSGKLLPR</sequence>
<comment type="caution">
    <text evidence="2">The sequence shown here is derived from an EMBL/GenBank/DDBJ whole genome shotgun (WGS) entry which is preliminary data.</text>
</comment>
<gene>
    <name evidence="1" type="ORF">G3I70_03675</name>
    <name evidence="2" type="ORF">G3I70_08665</name>
</gene>
<dbReference type="RefSeq" id="WP_163053226.1">
    <property type="nucleotide sequence ID" value="NZ_JAAGLI010000093.1"/>
</dbReference>
<dbReference type="AlphaFoldDB" id="A0A6L9QAX9"/>
<evidence type="ECO:0000313" key="1">
    <source>
        <dbReference type="EMBL" id="NEA21601.1"/>
    </source>
</evidence>
<evidence type="ECO:0000313" key="2">
    <source>
        <dbReference type="EMBL" id="NEA22561.1"/>
    </source>
</evidence>
<evidence type="ECO:0000313" key="3">
    <source>
        <dbReference type="Proteomes" id="UP000475532"/>
    </source>
</evidence>
<dbReference type="EMBL" id="JAAGLI010000213">
    <property type="protein sequence ID" value="NEA22561.1"/>
    <property type="molecule type" value="Genomic_DNA"/>
</dbReference>
<organism evidence="2 3">
    <name type="scientific">Actinomadura bangladeshensis</name>
    <dbReference type="NCBI Taxonomy" id="453573"/>
    <lineage>
        <taxon>Bacteria</taxon>
        <taxon>Bacillati</taxon>
        <taxon>Actinomycetota</taxon>
        <taxon>Actinomycetes</taxon>
        <taxon>Streptosporangiales</taxon>
        <taxon>Thermomonosporaceae</taxon>
        <taxon>Actinomadura</taxon>
    </lineage>
</organism>
<name>A0A6L9QAX9_9ACTN</name>
<proteinExistence type="predicted"/>